<dbReference type="STRING" id="109280.ENSHCOP00000023910"/>
<dbReference type="Proteomes" id="UP000264820">
    <property type="component" value="Unplaced"/>
</dbReference>
<dbReference type="InterPro" id="IPR006806">
    <property type="entry name" value="NDUFA5"/>
</dbReference>
<sequence>MVPPPRWPPRTHSISGVLTHRDVITSGRKSHTVLSCVSPMAGLLKKTTGLVGLAVSQNPHERLRILYSKILASVQSMPQDAAYRKYTEQLVNERFSHVKTEPDVEMLEKKINCGQIEEVIFQAECELALSRKMAEWKPWEPLIEEPPPNQWKWPI</sequence>
<keyword evidence="6" id="KW-0813">Transport</keyword>
<dbReference type="Ensembl" id="ENSHCOT00000016586.1">
    <property type="protein sequence ID" value="ENSHCOP00000023910.1"/>
    <property type="gene ID" value="ENSHCOG00000012802.1"/>
</dbReference>
<evidence type="ECO:0000256" key="3">
    <source>
        <dbReference type="ARBA" id="ARBA00010261"/>
    </source>
</evidence>
<proteinExistence type="inferred from homology"/>
<keyword evidence="10" id="KW-0496">Mitochondrion</keyword>
<evidence type="ECO:0000256" key="12">
    <source>
        <dbReference type="ARBA" id="ARBA00030376"/>
    </source>
</evidence>
<comment type="similarity">
    <text evidence="3">Belongs to the complex I NDUFA5 subunit family.</text>
</comment>
<comment type="subcellular location">
    <subcellularLocation>
        <location evidence="2">Mitochondrion inner membrane</location>
        <topology evidence="2">Peripheral membrane protein</topology>
        <orientation evidence="2">Matrix side</orientation>
    </subcellularLocation>
</comment>
<name>A0A3Q2YXS7_HIPCM</name>
<evidence type="ECO:0000313" key="16">
    <source>
        <dbReference type="Proteomes" id="UP000264820"/>
    </source>
</evidence>
<dbReference type="PANTHER" id="PTHR12653">
    <property type="entry name" value="NADH-UBIQUINONE OXIDOREDUCTASE 13 KD-B SUBUNIT"/>
    <property type="match status" value="1"/>
</dbReference>
<comment type="subunit">
    <text evidence="4">Complex I is composed of 45 different subunits.</text>
</comment>
<evidence type="ECO:0000313" key="15">
    <source>
        <dbReference type="Ensembl" id="ENSHCOP00000023910.1"/>
    </source>
</evidence>
<dbReference type="GO" id="GO:0005743">
    <property type="term" value="C:mitochondrial inner membrane"/>
    <property type="evidence" value="ECO:0007669"/>
    <property type="project" value="UniProtKB-SubCell"/>
</dbReference>
<comment type="function">
    <text evidence="1">Accessory subunit of the mitochondrial membrane respiratory chain NADH dehydrogenase (Complex I), that is believed not to be involved in catalysis. Complex I functions in the transfer of electrons from NADH to the respiratory chain. The immediate electron acceptor for the enzyme is believed to be ubiquinone.</text>
</comment>
<dbReference type="Pfam" id="PF04716">
    <property type="entry name" value="ETC_C1_NDUFA5"/>
    <property type="match status" value="1"/>
</dbReference>
<evidence type="ECO:0000256" key="2">
    <source>
        <dbReference type="ARBA" id="ARBA00004443"/>
    </source>
</evidence>
<dbReference type="PANTHER" id="PTHR12653:SF0">
    <property type="entry name" value="NADH DEHYDROGENASE [UBIQUINONE] 1 ALPHA SUBCOMPLEX SUBUNIT 5"/>
    <property type="match status" value="1"/>
</dbReference>
<evidence type="ECO:0000256" key="4">
    <source>
        <dbReference type="ARBA" id="ARBA00011533"/>
    </source>
</evidence>
<protein>
    <recommendedName>
        <fullName evidence="5">NADH dehydrogenase [ubiquinone] 1 alpha subcomplex subunit 5</fullName>
    </recommendedName>
    <alternativeName>
        <fullName evidence="12">Complex I subunit B13</fullName>
    </alternativeName>
    <alternativeName>
        <fullName evidence="14">Complex I-13kD-B</fullName>
    </alternativeName>
    <alternativeName>
        <fullName evidence="13">NADH-ubiquinone oxidoreductase 13 kDa-B subunit</fullName>
    </alternativeName>
</protein>
<dbReference type="GeneTree" id="ENSGT00390000008099"/>
<evidence type="ECO:0000256" key="8">
    <source>
        <dbReference type="ARBA" id="ARBA00022792"/>
    </source>
</evidence>
<evidence type="ECO:0000256" key="6">
    <source>
        <dbReference type="ARBA" id="ARBA00022448"/>
    </source>
</evidence>
<keyword evidence="11" id="KW-0472">Membrane</keyword>
<keyword evidence="8" id="KW-0999">Mitochondrion inner membrane</keyword>
<dbReference type="GO" id="GO:0022904">
    <property type="term" value="P:respiratory electron transport chain"/>
    <property type="evidence" value="ECO:0007669"/>
    <property type="project" value="InterPro"/>
</dbReference>
<evidence type="ECO:0000256" key="11">
    <source>
        <dbReference type="ARBA" id="ARBA00023136"/>
    </source>
</evidence>
<dbReference type="AlphaFoldDB" id="A0A3Q2YXS7"/>
<keyword evidence="7" id="KW-0679">Respiratory chain</keyword>
<evidence type="ECO:0000256" key="9">
    <source>
        <dbReference type="ARBA" id="ARBA00022982"/>
    </source>
</evidence>
<keyword evidence="9" id="KW-0249">Electron transport</keyword>
<dbReference type="OMA" id="ENQWKWP"/>
<evidence type="ECO:0000256" key="10">
    <source>
        <dbReference type="ARBA" id="ARBA00023128"/>
    </source>
</evidence>
<evidence type="ECO:0000256" key="14">
    <source>
        <dbReference type="ARBA" id="ARBA00032775"/>
    </source>
</evidence>
<accession>A0A3Q2YXS7</accession>
<keyword evidence="16" id="KW-1185">Reference proteome</keyword>
<evidence type="ECO:0000256" key="1">
    <source>
        <dbReference type="ARBA" id="ARBA00003195"/>
    </source>
</evidence>
<reference evidence="15" key="2">
    <citation type="submission" date="2025-09" db="UniProtKB">
        <authorList>
            <consortium name="Ensembl"/>
        </authorList>
    </citation>
    <scope>IDENTIFICATION</scope>
</reference>
<evidence type="ECO:0000256" key="5">
    <source>
        <dbReference type="ARBA" id="ARBA00016385"/>
    </source>
</evidence>
<reference evidence="15" key="1">
    <citation type="submission" date="2025-08" db="UniProtKB">
        <authorList>
            <consortium name="Ensembl"/>
        </authorList>
    </citation>
    <scope>IDENTIFICATION</scope>
</reference>
<organism evidence="15 16">
    <name type="scientific">Hippocampus comes</name>
    <name type="common">Tiger tail seahorse</name>
    <dbReference type="NCBI Taxonomy" id="109280"/>
    <lineage>
        <taxon>Eukaryota</taxon>
        <taxon>Metazoa</taxon>
        <taxon>Chordata</taxon>
        <taxon>Craniata</taxon>
        <taxon>Vertebrata</taxon>
        <taxon>Euteleostomi</taxon>
        <taxon>Actinopterygii</taxon>
        <taxon>Neopterygii</taxon>
        <taxon>Teleostei</taxon>
        <taxon>Neoteleostei</taxon>
        <taxon>Acanthomorphata</taxon>
        <taxon>Syngnathiaria</taxon>
        <taxon>Syngnathiformes</taxon>
        <taxon>Syngnathoidei</taxon>
        <taxon>Syngnathidae</taxon>
        <taxon>Hippocampus</taxon>
    </lineage>
</organism>
<evidence type="ECO:0000256" key="7">
    <source>
        <dbReference type="ARBA" id="ARBA00022660"/>
    </source>
</evidence>
<evidence type="ECO:0000256" key="13">
    <source>
        <dbReference type="ARBA" id="ARBA00032483"/>
    </source>
</evidence>